<keyword evidence="3" id="KW-0805">Transcription regulation</keyword>
<organism evidence="8 9">
    <name type="scientific">Exophiala sideris</name>
    <dbReference type="NCBI Taxonomy" id="1016849"/>
    <lineage>
        <taxon>Eukaryota</taxon>
        <taxon>Fungi</taxon>
        <taxon>Dikarya</taxon>
        <taxon>Ascomycota</taxon>
        <taxon>Pezizomycotina</taxon>
        <taxon>Eurotiomycetes</taxon>
        <taxon>Chaetothyriomycetidae</taxon>
        <taxon>Chaetothyriales</taxon>
        <taxon>Herpotrichiellaceae</taxon>
        <taxon>Exophiala</taxon>
    </lineage>
</organism>
<dbReference type="SUPFAM" id="SSF57701">
    <property type="entry name" value="Zn2/Cys6 DNA-binding domain"/>
    <property type="match status" value="1"/>
</dbReference>
<dbReference type="Pfam" id="PF04082">
    <property type="entry name" value="Fungal_trans"/>
    <property type="match status" value="1"/>
</dbReference>
<dbReference type="OrthoDB" id="1747771at2759"/>
<dbReference type="CDD" id="cd00067">
    <property type="entry name" value="GAL4"/>
    <property type="match status" value="1"/>
</dbReference>
<dbReference type="InterPro" id="IPR036864">
    <property type="entry name" value="Zn2-C6_fun-type_DNA-bd_sf"/>
</dbReference>
<feature type="domain" description="Zn(2)-C6 fungal-type" evidence="7">
    <location>
        <begin position="27"/>
        <end position="58"/>
    </location>
</feature>
<dbReference type="Gene3D" id="4.10.240.10">
    <property type="entry name" value="Zn(2)-C6 fungal-type DNA-binding domain"/>
    <property type="match status" value="1"/>
</dbReference>
<dbReference type="PROSITE" id="PS00463">
    <property type="entry name" value="ZN2_CY6_FUNGAL_1"/>
    <property type="match status" value="1"/>
</dbReference>
<evidence type="ECO:0000313" key="8">
    <source>
        <dbReference type="EMBL" id="KIV83008.1"/>
    </source>
</evidence>
<protein>
    <recommendedName>
        <fullName evidence="7">Zn(2)-C6 fungal-type domain-containing protein</fullName>
    </recommendedName>
</protein>
<evidence type="ECO:0000259" key="7">
    <source>
        <dbReference type="PROSITE" id="PS50048"/>
    </source>
</evidence>
<gene>
    <name evidence="8" type="ORF">PV11_05069</name>
</gene>
<evidence type="ECO:0000256" key="6">
    <source>
        <dbReference type="ARBA" id="ARBA00023242"/>
    </source>
</evidence>
<dbReference type="GO" id="GO:0006351">
    <property type="term" value="P:DNA-templated transcription"/>
    <property type="evidence" value="ECO:0007669"/>
    <property type="project" value="InterPro"/>
</dbReference>
<dbReference type="PANTHER" id="PTHR31001:SF76">
    <property type="entry name" value="ZN(2)-C6 FUNGAL-TYPE DOMAIN-CONTAINING PROTEIN"/>
    <property type="match status" value="1"/>
</dbReference>
<evidence type="ECO:0000256" key="5">
    <source>
        <dbReference type="ARBA" id="ARBA00023163"/>
    </source>
</evidence>
<evidence type="ECO:0000256" key="3">
    <source>
        <dbReference type="ARBA" id="ARBA00023015"/>
    </source>
</evidence>
<proteinExistence type="predicted"/>
<keyword evidence="4" id="KW-0238">DNA-binding</keyword>
<keyword evidence="5" id="KW-0804">Transcription</keyword>
<evidence type="ECO:0000313" key="9">
    <source>
        <dbReference type="Proteomes" id="UP000053599"/>
    </source>
</evidence>
<dbReference type="GO" id="GO:0000981">
    <property type="term" value="F:DNA-binding transcription factor activity, RNA polymerase II-specific"/>
    <property type="evidence" value="ECO:0007669"/>
    <property type="project" value="InterPro"/>
</dbReference>
<reference evidence="8 9" key="1">
    <citation type="submission" date="2015-01" db="EMBL/GenBank/DDBJ databases">
        <title>The Genome Sequence of Exophiala sideris CBS121828.</title>
        <authorList>
            <consortium name="The Broad Institute Genomics Platform"/>
            <person name="Cuomo C."/>
            <person name="de Hoog S."/>
            <person name="Gorbushina A."/>
            <person name="Stielow B."/>
            <person name="Teixiera M."/>
            <person name="Abouelleil A."/>
            <person name="Chapman S.B."/>
            <person name="Priest M."/>
            <person name="Young S.K."/>
            <person name="Wortman J."/>
            <person name="Nusbaum C."/>
            <person name="Birren B."/>
        </authorList>
    </citation>
    <scope>NUCLEOTIDE SEQUENCE [LARGE SCALE GENOMIC DNA]</scope>
    <source>
        <strain evidence="8 9">CBS 121828</strain>
    </source>
</reference>
<dbReference type="GO" id="GO:0003677">
    <property type="term" value="F:DNA binding"/>
    <property type="evidence" value="ECO:0007669"/>
    <property type="project" value="UniProtKB-KW"/>
</dbReference>
<dbReference type="GO" id="GO:0008270">
    <property type="term" value="F:zinc ion binding"/>
    <property type="evidence" value="ECO:0007669"/>
    <property type="project" value="InterPro"/>
</dbReference>
<dbReference type="HOGENOM" id="CLU_013987_2_0_1"/>
<keyword evidence="6" id="KW-0539">Nucleus</keyword>
<dbReference type="SMART" id="SM00906">
    <property type="entry name" value="Fungal_trans"/>
    <property type="match status" value="1"/>
</dbReference>
<dbReference type="GO" id="GO:0005634">
    <property type="term" value="C:nucleus"/>
    <property type="evidence" value="ECO:0007669"/>
    <property type="project" value="UniProtKB-SubCell"/>
</dbReference>
<comment type="subcellular location">
    <subcellularLocation>
        <location evidence="1">Nucleus</location>
    </subcellularLocation>
</comment>
<sequence>MDAGVCSPGGLDSSVVALRSTQRAPRSCTRCSRRKIKCDQRIPCSQCIKKGTPETCSRETVLVRGSVTTARVENHVPTYDELLADNERLKSVTTAHCSKPLSPLTPRLKEDYDCDFLERYLFENVQQVLNPSNFDAQPKIFPSRECSNKLINYDKTWNSWVHYAVQYPDFDQEHDLLWELSAIGIPPDQTEPGWLALYFAVLAAALLTMDENEVRNLRLPMDDIDSLLRLWFDSSLHYLHKSEFMRRYDVVTVQTIAVLGICLNNLGEYKLYKTLWSCALRIAQGLGMDKPKVDGLKLRPELCRRLWWTLVICEWLSVPWHPPCITEYDFDVPIPELELEPAMTTNSSGGMAPCFPVHYHIFMIRVSSVYQRFRRRLRTGEASSEDLVREADDQLAQIIADLPSHLQPEEPQNNYTKQRDKYYPWIPWQRVYLRLVLLYHRMVINRTFQSNWLVDPDRYGGSRAICLNSAKGILGIGRDWTMPIAKRRQWAPTVHTYAATACLLRERDGHRLSLTSNYQSLIDYAMSYLSKLESTSAVAKTANQILRLISTEGVDFMRAGE</sequence>
<dbReference type="InterPro" id="IPR001138">
    <property type="entry name" value="Zn2Cys6_DnaBD"/>
</dbReference>
<name>A0A0D1Z8G7_9EURO</name>
<dbReference type="EMBL" id="KN846952">
    <property type="protein sequence ID" value="KIV83008.1"/>
    <property type="molecule type" value="Genomic_DNA"/>
</dbReference>
<keyword evidence="2" id="KW-0479">Metal-binding</keyword>
<evidence type="ECO:0000256" key="2">
    <source>
        <dbReference type="ARBA" id="ARBA00022723"/>
    </source>
</evidence>
<dbReference type="AlphaFoldDB" id="A0A0D1Z8G7"/>
<evidence type="ECO:0000256" key="1">
    <source>
        <dbReference type="ARBA" id="ARBA00004123"/>
    </source>
</evidence>
<dbReference type="STRING" id="1016849.A0A0D1Z8G7"/>
<dbReference type="InterPro" id="IPR050613">
    <property type="entry name" value="Sec_Metabolite_Reg"/>
</dbReference>
<evidence type="ECO:0000256" key="4">
    <source>
        <dbReference type="ARBA" id="ARBA00023125"/>
    </source>
</evidence>
<dbReference type="SMART" id="SM00066">
    <property type="entry name" value="GAL4"/>
    <property type="match status" value="1"/>
</dbReference>
<dbReference type="Pfam" id="PF00172">
    <property type="entry name" value="Zn_clus"/>
    <property type="match status" value="1"/>
</dbReference>
<accession>A0A0D1Z8G7</accession>
<dbReference type="PROSITE" id="PS50048">
    <property type="entry name" value="ZN2_CY6_FUNGAL_2"/>
    <property type="match status" value="1"/>
</dbReference>
<dbReference type="Proteomes" id="UP000053599">
    <property type="component" value="Unassembled WGS sequence"/>
</dbReference>
<dbReference type="InterPro" id="IPR007219">
    <property type="entry name" value="XnlR_reg_dom"/>
</dbReference>
<dbReference type="PANTHER" id="PTHR31001">
    <property type="entry name" value="UNCHARACTERIZED TRANSCRIPTIONAL REGULATORY PROTEIN"/>
    <property type="match status" value="1"/>
</dbReference>
<dbReference type="CDD" id="cd12148">
    <property type="entry name" value="fungal_TF_MHR"/>
    <property type="match status" value="1"/>
</dbReference>